<evidence type="ECO:0000256" key="7">
    <source>
        <dbReference type="SAM" id="Phobius"/>
    </source>
</evidence>
<dbReference type="HOGENOM" id="CLU_028200_0_0_1"/>
<feature type="transmembrane region" description="Helical" evidence="7">
    <location>
        <begin position="87"/>
        <end position="113"/>
    </location>
</feature>
<dbReference type="EMBL" id="AYSA01000319">
    <property type="protein sequence ID" value="ESZ93422.1"/>
    <property type="molecule type" value="Genomic_DNA"/>
</dbReference>
<keyword evidence="2 7" id="KW-0812">Transmembrane</keyword>
<keyword evidence="10" id="KW-1185">Reference proteome</keyword>
<comment type="caution">
    <text evidence="9">The sequence shown here is derived from an EMBL/GenBank/DDBJ whole genome shotgun (WGS) entry which is preliminary data.</text>
</comment>
<sequence>MADSLDMSASRQGNLYAADIITFSAAVVAVGLRIWSRRVAGAGLWWDDYFICIALLGGIAMLANFWIPHGYGKHMVAFGPKAEYYFFLGFFMTELIYTFIIVFVKYSILALYWRVFRSTSIRWPVGILAAIVTSWGIAVLCLSVFTCVPPKGFWNKDIHASCNVNSQQFLIGISVPNILTDIALLLLPVPYVLRLHTAWSQKRLLMGTFLLGGLRKKNDAALSPSSDRPTLWTIGSGPSKKNRKKTSHSAHGEPMSTDSTHHFATLHDLEEGHIPMKKKVHSNSAEVLDGEPLACEKQAEKSLDLLHDSQLVPILRQCRRGSHNELANKTLLCTPKA</sequence>
<dbReference type="Pfam" id="PF20684">
    <property type="entry name" value="Fung_rhodopsin"/>
    <property type="match status" value="1"/>
</dbReference>
<gene>
    <name evidence="9" type="ORF">SBOR_6193</name>
</gene>
<dbReference type="Proteomes" id="UP000019487">
    <property type="component" value="Unassembled WGS sequence"/>
</dbReference>
<evidence type="ECO:0000256" key="1">
    <source>
        <dbReference type="ARBA" id="ARBA00004141"/>
    </source>
</evidence>
<reference evidence="9 10" key="1">
    <citation type="journal article" date="2014" name="Genome Announc.">
        <title>Draft genome sequence of Sclerotinia borealis, a psychrophilic plant pathogenic fungus.</title>
        <authorList>
            <person name="Mardanov A.V."/>
            <person name="Beletsky A.V."/>
            <person name="Kadnikov V.V."/>
            <person name="Ignatov A.N."/>
            <person name="Ravin N.V."/>
        </authorList>
    </citation>
    <scope>NUCLEOTIDE SEQUENCE [LARGE SCALE GENOMIC DNA]</scope>
    <source>
        <strain evidence="10">F-4157</strain>
    </source>
</reference>
<evidence type="ECO:0000256" key="6">
    <source>
        <dbReference type="SAM" id="MobiDB-lite"/>
    </source>
</evidence>
<dbReference type="InterPro" id="IPR052337">
    <property type="entry name" value="SAT4-like"/>
</dbReference>
<dbReference type="STRING" id="1432307.W9C9J6"/>
<comment type="similarity">
    <text evidence="5">Belongs to the SAT4 family.</text>
</comment>
<evidence type="ECO:0000256" key="2">
    <source>
        <dbReference type="ARBA" id="ARBA00022692"/>
    </source>
</evidence>
<dbReference type="PANTHER" id="PTHR33048">
    <property type="entry name" value="PTH11-LIKE INTEGRAL MEMBRANE PROTEIN (AFU_ORTHOLOGUE AFUA_5G11245)"/>
    <property type="match status" value="1"/>
</dbReference>
<dbReference type="InterPro" id="IPR049326">
    <property type="entry name" value="Rhodopsin_dom_fungi"/>
</dbReference>
<protein>
    <recommendedName>
        <fullName evidence="8">Rhodopsin domain-containing protein</fullName>
    </recommendedName>
</protein>
<feature type="transmembrane region" description="Helical" evidence="7">
    <location>
        <begin position="125"/>
        <end position="145"/>
    </location>
</feature>
<comment type="subcellular location">
    <subcellularLocation>
        <location evidence="1">Membrane</location>
        <topology evidence="1">Multi-pass membrane protein</topology>
    </subcellularLocation>
</comment>
<keyword evidence="4 7" id="KW-0472">Membrane</keyword>
<proteinExistence type="inferred from homology"/>
<evidence type="ECO:0000313" key="10">
    <source>
        <dbReference type="Proteomes" id="UP000019487"/>
    </source>
</evidence>
<evidence type="ECO:0000313" key="9">
    <source>
        <dbReference type="EMBL" id="ESZ93422.1"/>
    </source>
</evidence>
<dbReference type="AlphaFoldDB" id="W9C9J6"/>
<feature type="domain" description="Rhodopsin" evidence="8">
    <location>
        <begin position="32"/>
        <end position="214"/>
    </location>
</feature>
<evidence type="ECO:0000259" key="8">
    <source>
        <dbReference type="Pfam" id="PF20684"/>
    </source>
</evidence>
<accession>W9C9J6</accession>
<evidence type="ECO:0000256" key="5">
    <source>
        <dbReference type="ARBA" id="ARBA00038359"/>
    </source>
</evidence>
<feature type="transmembrane region" description="Helical" evidence="7">
    <location>
        <begin position="169"/>
        <end position="193"/>
    </location>
</feature>
<dbReference type="PANTHER" id="PTHR33048:SF47">
    <property type="entry name" value="INTEGRAL MEMBRANE PROTEIN-RELATED"/>
    <property type="match status" value="1"/>
</dbReference>
<dbReference type="GO" id="GO:0016020">
    <property type="term" value="C:membrane"/>
    <property type="evidence" value="ECO:0007669"/>
    <property type="project" value="UniProtKB-SubCell"/>
</dbReference>
<feature type="region of interest" description="Disordered" evidence="6">
    <location>
        <begin position="219"/>
        <end position="259"/>
    </location>
</feature>
<organism evidence="9 10">
    <name type="scientific">Sclerotinia borealis (strain F-4128)</name>
    <dbReference type="NCBI Taxonomy" id="1432307"/>
    <lineage>
        <taxon>Eukaryota</taxon>
        <taxon>Fungi</taxon>
        <taxon>Dikarya</taxon>
        <taxon>Ascomycota</taxon>
        <taxon>Pezizomycotina</taxon>
        <taxon>Leotiomycetes</taxon>
        <taxon>Helotiales</taxon>
        <taxon>Sclerotiniaceae</taxon>
        <taxon>Sclerotinia</taxon>
    </lineage>
</organism>
<feature type="transmembrane region" description="Helical" evidence="7">
    <location>
        <begin position="15"/>
        <end position="36"/>
    </location>
</feature>
<keyword evidence="3 7" id="KW-1133">Transmembrane helix</keyword>
<evidence type="ECO:0000256" key="3">
    <source>
        <dbReference type="ARBA" id="ARBA00022989"/>
    </source>
</evidence>
<feature type="transmembrane region" description="Helical" evidence="7">
    <location>
        <begin position="48"/>
        <end position="67"/>
    </location>
</feature>
<dbReference type="OrthoDB" id="10017208at2759"/>
<name>W9C9J6_SCLBF</name>
<evidence type="ECO:0000256" key="4">
    <source>
        <dbReference type="ARBA" id="ARBA00023136"/>
    </source>
</evidence>